<accession>A0A7R8CBX5</accession>
<reference evidence="1" key="1">
    <citation type="submission" date="2021-02" db="EMBL/GenBank/DDBJ databases">
        <authorList>
            <person name="Bekaert M."/>
        </authorList>
    </citation>
    <scope>NUCLEOTIDE SEQUENCE</scope>
    <source>
        <strain evidence="1">IoA-00</strain>
    </source>
</reference>
<sequence>MKCIALIVAALATLATAEPSYGHGYGYSTHSVGYPTYGHGGQGYGGYSSGYGHGGNSYGGHYLHKRSAEPSYGYGSPSYSYGHAFSRSVLAHFDPNLPITLLTDASRLRRIGFAILQMHSDGSTILIQSLAIQWDILKGRTYLFGNSKIQRILQKLAGYCFDIEWISGKEHQIEKIIKTIRRTI</sequence>
<organism evidence="1 2">
    <name type="scientific">Lepeophtheirus salmonis</name>
    <name type="common">Salmon louse</name>
    <name type="synonym">Caligus salmonis</name>
    <dbReference type="NCBI Taxonomy" id="72036"/>
    <lineage>
        <taxon>Eukaryota</taxon>
        <taxon>Metazoa</taxon>
        <taxon>Ecdysozoa</taxon>
        <taxon>Arthropoda</taxon>
        <taxon>Crustacea</taxon>
        <taxon>Multicrustacea</taxon>
        <taxon>Hexanauplia</taxon>
        <taxon>Copepoda</taxon>
        <taxon>Siphonostomatoida</taxon>
        <taxon>Caligidae</taxon>
        <taxon>Lepeophtheirus</taxon>
    </lineage>
</organism>
<name>A0A7R8CBX5_LEPSM</name>
<proteinExistence type="predicted"/>
<dbReference type="EMBL" id="HG994580">
    <property type="protein sequence ID" value="CAF2763514.1"/>
    <property type="molecule type" value="Genomic_DNA"/>
</dbReference>
<protein>
    <submittedName>
        <fullName evidence="1">(salmon louse) hypothetical protein</fullName>
    </submittedName>
</protein>
<keyword evidence="2" id="KW-1185">Reference proteome</keyword>
<dbReference type="Proteomes" id="UP000675881">
    <property type="component" value="Chromosome 1"/>
</dbReference>
<evidence type="ECO:0000313" key="2">
    <source>
        <dbReference type="Proteomes" id="UP000675881"/>
    </source>
</evidence>
<dbReference type="AlphaFoldDB" id="A0A7R8CBX5"/>
<gene>
    <name evidence="1" type="ORF">LSAA_1179</name>
</gene>
<evidence type="ECO:0000313" key="1">
    <source>
        <dbReference type="EMBL" id="CAF2763514.1"/>
    </source>
</evidence>